<evidence type="ECO:0000313" key="2">
    <source>
        <dbReference type="Proteomes" id="UP001159257"/>
    </source>
</evidence>
<gene>
    <name evidence="1" type="ORF">SAMN04487964_107128</name>
</gene>
<comment type="caution">
    <text evidence="1">The sequence shown here is derived from an EMBL/GenBank/DDBJ whole genome shotgun (WGS) entry which is preliminary data.</text>
</comment>
<dbReference type="InterPro" id="IPR009659">
    <property type="entry name" value="DUF1249"/>
</dbReference>
<proteinExistence type="predicted"/>
<organism evidence="1 2">
    <name type="scientific">Marinobacterium sediminicola</name>
    <dbReference type="NCBI Taxonomy" id="518898"/>
    <lineage>
        <taxon>Bacteria</taxon>
        <taxon>Pseudomonadati</taxon>
        <taxon>Pseudomonadota</taxon>
        <taxon>Gammaproteobacteria</taxon>
        <taxon>Oceanospirillales</taxon>
        <taxon>Oceanospirillaceae</taxon>
        <taxon>Marinobacterium</taxon>
    </lineage>
</organism>
<protein>
    <recommendedName>
        <fullName evidence="3">DUF1249 domain-containing protein</fullName>
    </recommendedName>
</protein>
<dbReference type="PANTHER" id="PTHR38774:SF1">
    <property type="entry name" value="CYTOPLASMIC PROTEIN"/>
    <property type="match status" value="1"/>
</dbReference>
<dbReference type="PANTHER" id="PTHR38774">
    <property type="entry name" value="CYTOPLASMIC PROTEIN-RELATED"/>
    <property type="match status" value="1"/>
</dbReference>
<dbReference type="EMBL" id="FXWV01000007">
    <property type="protein sequence ID" value="SMR74664.1"/>
    <property type="molecule type" value="Genomic_DNA"/>
</dbReference>
<evidence type="ECO:0008006" key="3">
    <source>
        <dbReference type="Google" id="ProtNLM"/>
    </source>
</evidence>
<accession>A0ABY1S0E9</accession>
<evidence type="ECO:0000313" key="1">
    <source>
        <dbReference type="EMBL" id="SMR74664.1"/>
    </source>
</evidence>
<keyword evidence="2" id="KW-1185">Reference proteome</keyword>
<dbReference type="Proteomes" id="UP001159257">
    <property type="component" value="Unassembled WGS sequence"/>
</dbReference>
<name>A0ABY1S0E9_9GAMM</name>
<reference evidence="1 2" key="1">
    <citation type="submission" date="2017-05" db="EMBL/GenBank/DDBJ databases">
        <authorList>
            <person name="Varghese N."/>
            <person name="Submissions S."/>
        </authorList>
    </citation>
    <scope>NUCLEOTIDE SEQUENCE [LARGE SCALE GENOMIC DNA]</scope>
    <source>
        <strain evidence="1 2">CGMCC 1.7287</strain>
    </source>
</reference>
<sequence>MDGCKQCGCPMKRKYVPDLKRQMAQGEANYLRLIKLLPDLDHCDQREFQVVIDNQRARVRLEVDERFAYTTSVVVSQQHENASVWLEAPKLVVRLYHDARVAEVICTRQRRQLSGVYPYPNQQMHQPDEKAQLNAFLGEWLSHCLAHGQLMEEVFAE</sequence>
<dbReference type="Pfam" id="PF06853">
    <property type="entry name" value="DUF1249"/>
    <property type="match status" value="1"/>
</dbReference>